<feature type="region of interest" description="Disordered" evidence="1">
    <location>
        <begin position="393"/>
        <end position="611"/>
    </location>
</feature>
<gene>
    <name evidence="3" type="ORF">B0T46_01725</name>
</gene>
<feature type="transmembrane region" description="Helical" evidence="2">
    <location>
        <begin position="130"/>
        <end position="153"/>
    </location>
</feature>
<feature type="compositionally biased region" description="Basic and acidic residues" evidence="1">
    <location>
        <begin position="561"/>
        <end position="574"/>
    </location>
</feature>
<reference evidence="3 4" key="1">
    <citation type="journal article" date="2016" name="Antonie Van Leeuwenhoek">
        <title>Nocardia donostiensis sp. nov., isolated from human respiratory specimens.</title>
        <authorList>
            <person name="Ercibengoa M."/>
            <person name="Bell M."/>
            <person name="Marimon J.M."/>
            <person name="Humrighouse B."/>
            <person name="Klenk H.P."/>
            <person name="Potter G."/>
            <person name="Perez-Trallero E."/>
        </authorList>
    </citation>
    <scope>NUCLEOTIDE SEQUENCE [LARGE SCALE GENOMIC DNA]</scope>
    <source>
        <strain evidence="3 4">X1655</strain>
    </source>
</reference>
<dbReference type="OrthoDB" id="4550427at2"/>
<accession>A0A1W0B3L5</accession>
<protein>
    <recommendedName>
        <fullName evidence="5">DUF2637 domain-containing protein</fullName>
    </recommendedName>
</protein>
<feature type="compositionally biased region" description="Polar residues" evidence="1">
    <location>
        <begin position="487"/>
        <end position="506"/>
    </location>
</feature>
<comment type="caution">
    <text evidence="3">The sequence shown here is derived from an EMBL/GenBank/DDBJ whole genome shotgun (WGS) entry which is preliminary data.</text>
</comment>
<evidence type="ECO:0000313" key="3">
    <source>
        <dbReference type="EMBL" id="ONM50640.1"/>
    </source>
</evidence>
<sequence length="611" mass="63217">MFRRFTTPAPVTAQQPVDDLVAGALPDRVQTAHERLAHQDDPALLEALSERELADARALAELVRDHERNEQRARIQAAADAAERVRRTASELAEREAADLLRAAQAIGEQRRSSSPHAKVARLHQRKPRVLGLLAGVVAFAMLFSAVTVQQNIAPTGGVTNPMWWLSYGLEALISAVLVALMLSTGDTAEWGVIDRLWQVYTVEGVLLTASIALNTFPYIKTGDITGIGIHAIAPIMIGVALVTHRLVAERYGRAIEQATAAVPDHEDLQARLAALTQVGGAANQILPSILTEQPSTARRAEEKPVDDDVPGEHAGAQVQHPGEGSAVGAETAAADPAEQPTEEIAVPAAAGQAGATAAAAGQPPAGTGTAAADQTAAPVPVSAFTELGLAITPPAQKPGTAPSRPAASGAVDQDEAELDARLAAALRQTLVRIRSGEQPAPEPAEPSDTGHEQSHSAAPAPAPAANTSAGHEEKTAAHPGSIAPDGQQTFSAPTSEGHALTTNGSDRALQAEQDGPIAADGSEPAAAPGSAELAPRLTGSPESAPGHPSADQNPSEEESDHTRNGVRGSDHFGDNQATPTDDEPTVHSDISSVQLTDRPLLANGTSGRHL</sequence>
<evidence type="ECO:0000256" key="2">
    <source>
        <dbReference type="SAM" id="Phobius"/>
    </source>
</evidence>
<evidence type="ECO:0000256" key="1">
    <source>
        <dbReference type="SAM" id="MobiDB-lite"/>
    </source>
</evidence>
<dbReference type="AlphaFoldDB" id="A0A1W0B3L5"/>
<keyword evidence="2" id="KW-1133">Transmembrane helix</keyword>
<organism evidence="3 4">
    <name type="scientific">Nocardia donostiensis</name>
    <dbReference type="NCBI Taxonomy" id="1538463"/>
    <lineage>
        <taxon>Bacteria</taxon>
        <taxon>Bacillati</taxon>
        <taxon>Actinomycetota</taxon>
        <taxon>Actinomycetes</taxon>
        <taxon>Mycobacteriales</taxon>
        <taxon>Nocardiaceae</taxon>
        <taxon>Nocardia</taxon>
    </lineage>
</organism>
<feature type="transmembrane region" description="Helical" evidence="2">
    <location>
        <begin position="225"/>
        <end position="244"/>
    </location>
</feature>
<feature type="transmembrane region" description="Helical" evidence="2">
    <location>
        <begin position="197"/>
        <end position="219"/>
    </location>
</feature>
<keyword evidence="2" id="KW-0472">Membrane</keyword>
<dbReference type="EMBL" id="MUMY01000001">
    <property type="protein sequence ID" value="ONM50640.1"/>
    <property type="molecule type" value="Genomic_DNA"/>
</dbReference>
<evidence type="ECO:0000313" key="4">
    <source>
        <dbReference type="Proteomes" id="UP000188836"/>
    </source>
</evidence>
<keyword evidence="2" id="KW-0812">Transmembrane</keyword>
<evidence type="ECO:0008006" key="5">
    <source>
        <dbReference type="Google" id="ProtNLM"/>
    </source>
</evidence>
<feature type="transmembrane region" description="Helical" evidence="2">
    <location>
        <begin position="165"/>
        <end position="185"/>
    </location>
</feature>
<keyword evidence="4" id="KW-1185">Reference proteome</keyword>
<feature type="region of interest" description="Disordered" evidence="1">
    <location>
        <begin position="287"/>
        <end position="341"/>
    </location>
</feature>
<proteinExistence type="predicted"/>
<dbReference type="Proteomes" id="UP000188836">
    <property type="component" value="Unassembled WGS sequence"/>
</dbReference>
<dbReference type="RefSeq" id="WP_077114621.1">
    <property type="nucleotide sequence ID" value="NZ_LOKT01000001.1"/>
</dbReference>
<name>A0A1W0B3L5_9NOCA</name>